<name>A0A9D2TQ94_9CORY</name>
<dbReference type="Proteomes" id="UP000823858">
    <property type="component" value="Unassembled WGS sequence"/>
</dbReference>
<accession>A0A9D2TQ94</accession>
<dbReference type="EMBL" id="DWVP01000014">
    <property type="protein sequence ID" value="HJC85125.1"/>
    <property type="molecule type" value="Genomic_DNA"/>
</dbReference>
<dbReference type="AlphaFoldDB" id="A0A9D2TQ94"/>
<organism evidence="1 2">
    <name type="scientific">Candidatus Corynebacterium faecigallinarum</name>
    <dbReference type="NCBI Taxonomy" id="2838528"/>
    <lineage>
        <taxon>Bacteria</taxon>
        <taxon>Bacillati</taxon>
        <taxon>Actinomycetota</taxon>
        <taxon>Actinomycetes</taxon>
        <taxon>Mycobacteriales</taxon>
        <taxon>Corynebacteriaceae</taxon>
        <taxon>Corynebacterium</taxon>
    </lineage>
</organism>
<dbReference type="Pfam" id="PF11290">
    <property type="entry name" value="DUF3090"/>
    <property type="match status" value="1"/>
</dbReference>
<evidence type="ECO:0000313" key="1">
    <source>
        <dbReference type="EMBL" id="HJC85125.1"/>
    </source>
</evidence>
<protein>
    <submittedName>
        <fullName evidence="1">DUF3090 domain-containing protein</fullName>
    </submittedName>
</protein>
<comment type="caution">
    <text evidence="1">The sequence shown here is derived from an EMBL/GenBank/DDBJ whole genome shotgun (WGS) entry which is preliminary data.</text>
</comment>
<evidence type="ECO:0000313" key="2">
    <source>
        <dbReference type="Proteomes" id="UP000823858"/>
    </source>
</evidence>
<sequence>MPMITHGFDWPDRFVVGTVGVPGDRTFYLQATERDETVSVSLEKQQAGALADGIEQLLDTLRSSDDTSITIPDSTPDLLVDEEPLDMPLQEKFRAGVLTLGWDPTTSQVVVEAAPPPELDLDQVEALQEDPENFELEVEPDEVFIVRIPVGAARAFIDRTRSVVAAGRDSA</sequence>
<dbReference type="NCBIfam" id="TIGR03847">
    <property type="entry name" value="conserved hypothetical protein"/>
    <property type="match status" value="1"/>
</dbReference>
<gene>
    <name evidence="1" type="ORF">H9751_06220</name>
</gene>
<reference evidence="1" key="2">
    <citation type="submission" date="2021-04" db="EMBL/GenBank/DDBJ databases">
        <authorList>
            <person name="Gilroy R."/>
        </authorList>
    </citation>
    <scope>NUCLEOTIDE SEQUENCE</scope>
    <source>
        <strain evidence="1">ChiHjej13B12-4958</strain>
    </source>
</reference>
<dbReference type="InterPro" id="IPR021441">
    <property type="entry name" value="DUF3090"/>
</dbReference>
<proteinExistence type="predicted"/>
<reference evidence="1" key="1">
    <citation type="journal article" date="2021" name="PeerJ">
        <title>Extensive microbial diversity within the chicken gut microbiome revealed by metagenomics and culture.</title>
        <authorList>
            <person name="Gilroy R."/>
            <person name="Ravi A."/>
            <person name="Getino M."/>
            <person name="Pursley I."/>
            <person name="Horton D.L."/>
            <person name="Alikhan N.F."/>
            <person name="Baker D."/>
            <person name="Gharbi K."/>
            <person name="Hall N."/>
            <person name="Watson M."/>
            <person name="Adriaenssens E.M."/>
            <person name="Foster-Nyarko E."/>
            <person name="Jarju S."/>
            <person name="Secka A."/>
            <person name="Antonio M."/>
            <person name="Oren A."/>
            <person name="Chaudhuri R.R."/>
            <person name="La Ragione R."/>
            <person name="Hildebrand F."/>
            <person name="Pallen M.J."/>
        </authorList>
    </citation>
    <scope>NUCLEOTIDE SEQUENCE</scope>
    <source>
        <strain evidence="1">ChiHjej13B12-4958</strain>
    </source>
</reference>